<feature type="chain" id="PRO_5040853088" evidence="2">
    <location>
        <begin position="25"/>
        <end position="333"/>
    </location>
</feature>
<dbReference type="PANTHER" id="PTHR33376:SF4">
    <property type="entry name" value="SIALIC ACID-BINDING PERIPLASMIC PROTEIN SIAP"/>
    <property type="match status" value="1"/>
</dbReference>
<dbReference type="GO" id="GO:0055085">
    <property type="term" value="P:transmembrane transport"/>
    <property type="evidence" value="ECO:0007669"/>
    <property type="project" value="InterPro"/>
</dbReference>
<keyword evidence="4" id="KW-1185">Reference proteome</keyword>
<dbReference type="AlphaFoldDB" id="A0A9X2P9M7"/>
<proteinExistence type="predicted"/>
<dbReference type="RefSeq" id="WP_258731631.1">
    <property type="nucleotide sequence ID" value="NZ_JANTHY010000002.1"/>
</dbReference>
<dbReference type="EMBL" id="JANTHZ010000002">
    <property type="protein sequence ID" value="MCS0494609.1"/>
    <property type="molecule type" value="Genomic_DNA"/>
</dbReference>
<name>A0A9X2P9M7_9HYPH</name>
<dbReference type="PANTHER" id="PTHR33376">
    <property type="match status" value="1"/>
</dbReference>
<comment type="caution">
    <text evidence="3">The sequence shown here is derived from an EMBL/GenBank/DDBJ whole genome shotgun (WGS) entry which is preliminary data.</text>
</comment>
<gene>
    <name evidence="3" type="ORF">NVS89_05825</name>
</gene>
<dbReference type="Proteomes" id="UP001151088">
    <property type="component" value="Unassembled WGS sequence"/>
</dbReference>
<dbReference type="InterPro" id="IPR018389">
    <property type="entry name" value="DctP_fam"/>
</dbReference>
<dbReference type="Gene3D" id="3.40.190.170">
    <property type="entry name" value="Bacterial extracellular solute-binding protein, family 7"/>
    <property type="match status" value="1"/>
</dbReference>
<dbReference type="NCBIfam" id="NF037995">
    <property type="entry name" value="TRAP_S1"/>
    <property type="match status" value="1"/>
</dbReference>
<sequence>MRAIRGAVLGMAVSASMFASAAWAAPVKWDLSTEYAPASLPGRVNAYFADKVKELSKGEFDITIHYGGALGFKAADHYTAVEDGALMIASTPFNRMNGIYPIFELQSLPFLQTTLDEAENLDSALRPLYNHAMQANGQFLLFTMPWTPQGFWAKKPIVSKADLEGFRVRVVDLAAVQTMKKAGADAIQLSWADTLPAISTGAINGVLTSDDGGLSAKFPEAGLTAFTPVGFTVGVEMVHVNQKAFDDLPPEMQTVLLVAAGEAEKYGWALSRKTVADNLQKMKELGVTVGEITPEFKAYLKESAAPAIDAWKKRFGPQADMVFDFATAAMKAN</sequence>
<evidence type="ECO:0000313" key="3">
    <source>
        <dbReference type="EMBL" id="MCS0494609.1"/>
    </source>
</evidence>
<dbReference type="Pfam" id="PF03480">
    <property type="entry name" value="DctP"/>
    <property type="match status" value="1"/>
</dbReference>
<accession>A0A9X2P9M7</accession>
<protein>
    <submittedName>
        <fullName evidence="3">TRAP transporter substrate-binding protein</fullName>
    </submittedName>
</protein>
<feature type="signal peptide" evidence="2">
    <location>
        <begin position="1"/>
        <end position="24"/>
    </location>
</feature>
<dbReference type="InterPro" id="IPR038404">
    <property type="entry name" value="TRAP_DctP_sf"/>
</dbReference>
<reference evidence="3" key="1">
    <citation type="submission" date="2022-08" db="EMBL/GenBank/DDBJ databases">
        <authorList>
            <person name="Li F."/>
        </authorList>
    </citation>
    <scope>NUCLEOTIDE SEQUENCE</scope>
    <source>
        <strain evidence="3">MQZ15Z-1</strain>
    </source>
</reference>
<evidence type="ECO:0000313" key="4">
    <source>
        <dbReference type="Proteomes" id="UP001151088"/>
    </source>
</evidence>
<organism evidence="3 4">
    <name type="scientific">Ancylobacter mangrovi</name>
    <dbReference type="NCBI Taxonomy" id="2972472"/>
    <lineage>
        <taxon>Bacteria</taxon>
        <taxon>Pseudomonadati</taxon>
        <taxon>Pseudomonadota</taxon>
        <taxon>Alphaproteobacteria</taxon>
        <taxon>Hyphomicrobiales</taxon>
        <taxon>Xanthobacteraceae</taxon>
        <taxon>Ancylobacter</taxon>
    </lineage>
</organism>
<evidence type="ECO:0000256" key="1">
    <source>
        <dbReference type="ARBA" id="ARBA00022729"/>
    </source>
</evidence>
<dbReference type="CDD" id="cd13602">
    <property type="entry name" value="PBP2_TRAP_BpDctp6_7"/>
    <property type="match status" value="1"/>
</dbReference>
<keyword evidence="1 2" id="KW-0732">Signal</keyword>
<evidence type="ECO:0000256" key="2">
    <source>
        <dbReference type="SAM" id="SignalP"/>
    </source>
</evidence>